<dbReference type="EMBL" id="JAWDGP010005711">
    <property type="protein sequence ID" value="KAK3753529.1"/>
    <property type="molecule type" value="Genomic_DNA"/>
</dbReference>
<evidence type="ECO:0000313" key="3">
    <source>
        <dbReference type="Proteomes" id="UP001283361"/>
    </source>
</evidence>
<dbReference type="AlphaFoldDB" id="A0AAE0YPF2"/>
<feature type="compositionally biased region" description="Basic and acidic residues" evidence="1">
    <location>
        <begin position="43"/>
        <end position="57"/>
    </location>
</feature>
<gene>
    <name evidence="2" type="ORF">RRG08_060642</name>
</gene>
<accession>A0AAE0YPF2</accession>
<feature type="region of interest" description="Disordered" evidence="1">
    <location>
        <begin position="1"/>
        <end position="79"/>
    </location>
</feature>
<comment type="caution">
    <text evidence="2">The sequence shown here is derived from an EMBL/GenBank/DDBJ whole genome shotgun (WGS) entry which is preliminary data.</text>
</comment>
<evidence type="ECO:0000313" key="2">
    <source>
        <dbReference type="EMBL" id="KAK3753529.1"/>
    </source>
</evidence>
<organism evidence="2 3">
    <name type="scientific">Elysia crispata</name>
    <name type="common">lettuce slug</name>
    <dbReference type="NCBI Taxonomy" id="231223"/>
    <lineage>
        <taxon>Eukaryota</taxon>
        <taxon>Metazoa</taxon>
        <taxon>Spiralia</taxon>
        <taxon>Lophotrochozoa</taxon>
        <taxon>Mollusca</taxon>
        <taxon>Gastropoda</taxon>
        <taxon>Heterobranchia</taxon>
        <taxon>Euthyneura</taxon>
        <taxon>Panpulmonata</taxon>
        <taxon>Sacoglossa</taxon>
        <taxon>Placobranchoidea</taxon>
        <taxon>Plakobranchidae</taxon>
        <taxon>Elysia</taxon>
    </lineage>
</organism>
<keyword evidence="3" id="KW-1185">Reference proteome</keyword>
<feature type="compositionally biased region" description="Polar residues" evidence="1">
    <location>
        <begin position="1"/>
        <end position="12"/>
    </location>
</feature>
<protein>
    <submittedName>
        <fullName evidence="2">Uncharacterized protein</fullName>
    </submittedName>
</protein>
<proteinExistence type="predicted"/>
<reference evidence="2" key="1">
    <citation type="journal article" date="2023" name="G3 (Bethesda)">
        <title>A reference genome for the long-term kleptoplast-retaining sea slug Elysia crispata morphotype clarki.</title>
        <authorList>
            <person name="Eastman K.E."/>
            <person name="Pendleton A.L."/>
            <person name="Shaikh M.A."/>
            <person name="Suttiyut T."/>
            <person name="Ogas R."/>
            <person name="Tomko P."/>
            <person name="Gavelis G."/>
            <person name="Widhalm J.R."/>
            <person name="Wisecaver J.H."/>
        </authorList>
    </citation>
    <scope>NUCLEOTIDE SEQUENCE</scope>
    <source>
        <strain evidence="2">ECLA1</strain>
    </source>
</reference>
<name>A0AAE0YPF2_9GAST</name>
<sequence length="147" mass="16571">MKIHCNQTTSLTKKMMQVKSPEFQPRLDRTATPLNASVGLLNDLKKKSRTPEKREEKQDDVDLFLQPMAGNNPESSPARCTVPEVKFKIHSIVHDAEMHCCFPQMTTQFDMQSMSGRPNLISTCLMTSAAPDMQSMGCQHTTSRNLE</sequence>
<dbReference type="Proteomes" id="UP001283361">
    <property type="component" value="Unassembled WGS sequence"/>
</dbReference>
<evidence type="ECO:0000256" key="1">
    <source>
        <dbReference type="SAM" id="MobiDB-lite"/>
    </source>
</evidence>